<name>A0A1F6TY48_9PROT</name>
<dbReference type="AlphaFoldDB" id="A0A1F6TY48"/>
<reference evidence="1 2" key="1">
    <citation type="journal article" date="2016" name="Nat. Commun.">
        <title>Thousands of microbial genomes shed light on interconnected biogeochemical processes in an aquifer system.</title>
        <authorList>
            <person name="Anantharaman K."/>
            <person name="Brown C.T."/>
            <person name="Hug L.A."/>
            <person name="Sharon I."/>
            <person name="Castelle C.J."/>
            <person name="Probst A.J."/>
            <person name="Thomas B.C."/>
            <person name="Singh A."/>
            <person name="Wilkins M.J."/>
            <person name="Karaoz U."/>
            <person name="Brodie E.L."/>
            <person name="Williams K.H."/>
            <person name="Hubbard S.S."/>
            <person name="Banfield J.F."/>
        </authorList>
    </citation>
    <scope>NUCLEOTIDE SEQUENCE [LARGE SCALE GENOMIC DNA]</scope>
</reference>
<dbReference type="STRING" id="1817768.A3A87_05065"/>
<evidence type="ECO:0000313" key="1">
    <source>
        <dbReference type="EMBL" id="OGI50053.1"/>
    </source>
</evidence>
<evidence type="ECO:0000313" key="2">
    <source>
        <dbReference type="Proteomes" id="UP000179037"/>
    </source>
</evidence>
<comment type="caution">
    <text evidence="1">The sequence shown here is derived from an EMBL/GenBank/DDBJ whole genome shotgun (WGS) entry which is preliminary data.</text>
</comment>
<accession>A0A1F6TY48</accession>
<proteinExistence type="predicted"/>
<organism evidence="1 2">
    <name type="scientific">Candidatus Muproteobacteria bacterium RIFCSPLOWO2_01_FULL_60_18</name>
    <dbReference type="NCBI Taxonomy" id="1817768"/>
    <lineage>
        <taxon>Bacteria</taxon>
        <taxon>Pseudomonadati</taxon>
        <taxon>Pseudomonadota</taxon>
        <taxon>Candidatus Muproteobacteria</taxon>
    </lineage>
</organism>
<gene>
    <name evidence="1" type="ORF">A3A87_05065</name>
</gene>
<protein>
    <submittedName>
        <fullName evidence="1">Sulfur relay protein DsrC</fullName>
    </submittedName>
</protein>
<dbReference type="Proteomes" id="UP000179037">
    <property type="component" value="Unassembled WGS sequence"/>
</dbReference>
<dbReference type="EMBL" id="MFTC01000079">
    <property type="protein sequence ID" value="OGI50053.1"/>
    <property type="molecule type" value="Genomic_DNA"/>
</dbReference>
<sequence>MLHLSEILLQHHDIATFEQLLEVVRQRAQTEMFFRIDIKPPYPDTPSNWEDRLEGAFVGIHSVTK</sequence>